<dbReference type="EMBL" id="CP054140">
    <property type="protein sequence ID" value="QQG66714.1"/>
    <property type="molecule type" value="Genomic_DNA"/>
</dbReference>
<dbReference type="AlphaFoldDB" id="A0A7T5VF90"/>
<dbReference type="InterPro" id="IPR038107">
    <property type="entry name" value="Glycos_transf_N_sf"/>
</dbReference>
<evidence type="ECO:0000256" key="3">
    <source>
        <dbReference type="ARBA" id="ARBA00019077"/>
    </source>
</evidence>
<dbReference type="EC" id="2.4.99.12" evidence="2 9"/>
<gene>
    <name evidence="11" type="ORF">HP555_12985</name>
</gene>
<dbReference type="PANTHER" id="PTHR42755">
    <property type="entry name" value="3-DEOXY-MANNO-OCTULOSONATE CYTIDYLYLTRANSFERASE"/>
    <property type="match status" value="1"/>
</dbReference>
<reference evidence="11 12" key="1">
    <citation type="submission" date="2020-05" db="EMBL/GenBank/DDBJ databases">
        <title>Complete genome of Desulfobulbus oligotrophicus.</title>
        <authorList>
            <person name="Podar M."/>
        </authorList>
    </citation>
    <scope>NUCLEOTIDE SEQUENCE [LARGE SCALE GENOMIC DNA]</scope>
    <source>
        <strain evidence="11 12">Prop6</strain>
    </source>
</reference>
<dbReference type="GO" id="GO:0009245">
    <property type="term" value="P:lipid A biosynthetic process"/>
    <property type="evidence" value="ECO:0007669"/>
    <property type="project" value="TreeGrafter"/>
</dbReference>
<keyword evidence="9" id="KW-1003">Cell membrane</keyword>
<comment type="subcellular location">
    <subcellularLocation>
        <location evidence="9">Cell membrane</location>
    </subcellularLocation>
</comment>
<dbReference type="Proteomes" id="UP000596092">
    <property type="component" value="Chromosome"/>
</dbReference>
<feature type="site" description="Transition state stabilizer" evidence="8">
    <location>
        <position position="220"/>
    </location>
</feature>
<feature type="site" description="Transition state stabilizer" evidence="8">
    <location>
        <position position="142"/>
    </location>
</feature>
<dbReference type="RefSeq" id="WP_199262998.1">
    <property type="nucleotide sequence ID" value="NZ_CP054140.1"/>
</dbReference>
<evidence type="ECO:0000256" key="7">
    <source>
        <dbReference type="PIRSR" id="PIRSR639901-1"/>
    </source>
</evidence>
<evidence type="ECO:0000256" key="8">
    <source>
        <dbReference type="PIRSR" id="PIRSR639901-2"/>
    </source>
</evidence>
<feature type="transmembrane region" description="Helical" evidence="9">
    <location>
        <begin position="13"/>
        <end position="32"/>
    </location>
</feature>
<keyword evidence="9" id="KW-0448">Lipopolysaccharide biosynthesis</keyword>
<evidence type="ECO:0000256" key="4">
    <source>
        <dbReference type="ARBA" id="ARBA00022679"/>
    </source>
</evidence>
<dbReference type="PANTHER" id="PTHR42755:SF1">
    <property type="entry name" value="3-DEOXY-D-MANNO-OCTULOSONIC ACID TRANSFERASE, MITOCHONDRIAL-RELATED"/>
    <property type="match status" value="1"/>
</dbReference>
<evidence type="ECO:0000313" key="11">
    <source>
        <dbReference type="EMBL" id="QQG66714.1"/>
    </source>
</evidence>
<dbReference type="SUPFAM" id="SSF53756">
    <property type="entry name" value="UDP-Glycosyltransferase/glycogen phosphorylase"/>
    <property type="match status" value="1"/>
</dbReference>
<evidence type="ECO:0000259" key="10">
    <source>
        <dbReference type="Pfam" id="PF04413"/>
    </source>
</evidence>
<feature type="domain" description="3-deoxy-D-manno-octulosonic-acid transferase N-terminal" evidence="10">
    <location>
        <begin position="43"/>
        <end position="223"/>
    </location>
</feature>
<name>A0A7T5VF90_9BACT</name>
<dbReference type="InterPro" id="IPR007507">
    <property type="entry name" value="Glycos_transf_N"/>
</dbReference>
<dbReference type="KEGG" id="dog:HP555_12985"/>
<dbReference type="GO" id="GO:0009244">
    <property type="term" value="P:lipopolysaccharide core region biosynthetic process"/>
    <property type="evidence" value="ECO:0007669"/>
    <property type="project" value="UniProtKB-UniRule"/>
</dbReference>
<comment type="function">
    <text evidence="9">Involved in lipopolysaccharide (LPS) biosynthesis. Catalyzes the transfer of 3-deoxy-D-manno-octulosonate (Kdo) residue(s) from CMP-Kdo to lipid IV(A), the tetraacyldisaccharide-1,4'-bisphosphate precursor of lipid A.</text>
</comment>
<keyword evidence="9" id="KW-0812">Transmembrane</keyword>
<comment type="similarity">
    <text evidence="9">Belongs to the glycosyltransferase group 1 family.</text>
</comment>
<dbReference type="InterPro" id="IPR039901">
    <property type="entry name" value="Kdotransferase"/>
</dbReference>
<accession>A0A7T5VF90</accession>
<dbReference type="Pfam" id="PF04413">
    <property type="entry name" value="Glycos_transf_N"/>
    <property type="match status" value="1"/>
</dbReference>
<sequence length="434" mass="48148">MQQRIEKTVLHRLYSWFGAGLYLVLLLIRPLLERFGGRLAYGFPQRLGRYPDEAAAAKDVQTIWLHASSVGEVQAAIVLVHALLPTLGQRRIVVTSMTEQGHRLAGSRMPEQVLCLLAPLDVPQAVSSALRSIRPCCYICLETELWPVMLAGVRQTGIPMLLLNGRLSQRSFHRYQYIRTYVASLLQGFSHVAVISAMDYQRYHALGVPKSRLQVCGNLKYDMPAEKPDETRQVSRQRLQVTGERVLLCGSTHNGEEEQLLTVFQALVSRGPAVLVLAPRHLERLPAVEALLHQWNEPFDRFSTLALSRRTSRVVLIDTMGDLADLYAGGDYVFCGGSLVDRGGHNIIEAARWGRAVYFGPYMKDFRDAAALLVESGGGFQVADAAAMTRQLLKDIEDPEHYAHACSCAAEMAAQQRGAVARQAALVCQVLLTD</sequence>
<organism evidence="11 12">
    <name type="scientific">Desulfobulbus oligotrophicus</name>
    <dbReference type="NCBI Taxonomy" id="1909699"/>
    <lineage>
        <taxon>Bacteria</taxon>
        <taxon>Pseudomonadati</taxon>
        <taxon>Thermodesulfobacteriota</taxon>
        <taxon>Desulfobulbia</taxon>
        <taxon>Desulfobulbales</taxon>
        <taxon>Desulfobulbaceae</taxon>
        <taxon>Desulfobulbus</taxon>
    </lineage>
</organism>
<keyword evidence="9" id="KW-0472">Membrane</keyword>
<feature type="active site" description="Proton acceptor" evidence="7">
    <location>
        <position position="72"/>
    </location>
</feature>
<keyword evidence="9" id="KW-1133">Transmembrane helix</keyword>
<evidence type="ECO:0000256" key="1">
    <source>
        <dbReference type="ARBA" id="ARBA00004713"/>
    </source>
</evidence>
<evidence type="ECO:0000256" key="2">
    <source>
        <dbReference type="ARBA" id="ARBA00012621"/>
    </source>
</evidence>
<comment type="catalytic activity">
    <reaction evidence="6 9">
        <text>lipid IVA (E. coli) + CMP-3-deoxy-beta-D-manno-octulosonate = alpha-Kdo-(2-&gt;6)-lipid IVA (E. coli) + CMP + H(+)</text>
        <dbReference type="Rhea" id="RHEA:28066"/>
        <dbReference type="ChEBI" id="CHEBI:15378"/>
        <dbReference type="ChEBI" id="CHEBI:58603"/>
        <dbReference type="ChEBI" id="CHEBI:60364"/>
        <dbReference type="ChEBI" id="CHEBI:60377"/>
        <dbReference type="ChEBI" id="CHEBI:85987"/>
        <dbReference type="EC" id="2.4.99.12"/>
    </reaction>
</comment>
<keyword evidence="12" id="KW-1185">Reference proteome</keyword>
<dbReference type="UniPathway" id="UPA00958"/>
<dbReference type="Gene3D" id="3.40.50.11720">
    <property type="entry name" value="3-Deoxy-D-manno-octulosonic-acid transferase, N-terminal domain"/>
    <property type="match status" value="1"/>
</dbReference>
<evidence type="ECO:0000256" key="9">
    <source>
        <dbReference type="RuleBase" id="RU365103"/>
    </source>
</evidence>
<proteinExistence type="inferred from homology"/>
<evidence type="ECO:0000256" key="6">
    <source>
        <dbReference type="ARBA" id="ARBA00049183"/>
    </source>
</evidence>
<protein>
    <recommendedName>
        <fullName evidence="3 9">3-deoxy-D-manno-octulosonic acid transferase</fullName>
        <shortName evidence="9">Kdo transferase</shortName>
        <ecNumber evidence="2 9">2.4.99.12</ecNumber>
    </recommendedName>
    <alternativeName>
        <fullName evidence="5 9">Lipid IV(A) 3-deoxy-D-manno-octulosonic acid transferase</fullName>
    </alternativeName>
</protein>
<dbReference type="Gene3D" id="3.40.50.2000">
    <property type="entry name" value="Glycogen Phosphorylase B"/>
    <property type="match status" value="1"/>
</dbReference>
<keyword evidence="4 9" id="KW-0808">Transferase</keyword>
<dbReference type="GO" id="GO:0043842">
    <property type="term" value="F:Kdo transferase activity"/>
    <property type="evidence" value="ECO:0007669"/>
    <property type="project" value="UniProtKB-EC"/>
</dbReference>
<comment type="pathway">
    <text evidence="1 9">Bacterial outer membrane biogenesis; LPS core biosynthesis.</text>
</comment>
<evidence type="ECO:0000313" key="12">
    <source>
        <dbReference type="Proteomes" id="UP000596092"/>
    </source>
</evidence>
<evidence type="ECO:0000256" key="5">
    <source>
        <dbReference type="ARBA" id="ARBA00031445"/>
    </source>
</evidence>
<dbReference type="GO" id="GO:0005886">
    <property type="term" value="C:plasma membrane"/>
    <property type="evidence" value="ECO:0007669"/>
    <property type="project" value="UniProtKB-SubCell"/>
</dbReference>